<dbReference type="EMBL" id="CAGS01000528">
    <property type="protein sequence ID" value="CCF85803.1"/>
    <property type="molecule type" value="Genomic_DNA"/>
</dbReference>
<proteinExistence type="predicted"/>
<protein>
    <submittedName>
        <fullName evidence="1">Uncharacterized protein</fullName>
    </submittedName>
</protein>
<evidence type="ECO:0000313" key="1">
    <source>
        <dbReference type="EMBL" id="CCF85803.1"/>
    </source>
</evidence>
<sequence length="81" mass="8900">MELDDAAALRIAQQAVDRAGGNRQVHGSPRHPFSLSSTREFEIEGHPVLIRYSEVSSPAVVEVGPYVFEILPDELVKLFGP</sequence>
<comment type="caution">
    <text evidence="1">The sequence shown here is derived from an EMBL/GenBank/DDBJ whole genome shotgun (WGS) entry which is preliminary data.</text>
</comment>
<reference evidence="1 2" key="1">
    <citation type="journal article" date="2012" name="ISME J.">
        <title>Nitrification expanded: discovery, physiology and genomics of a nitrite-oxidizing bacterium from the phylum Chloroflexi.</title>
        <authorList>
            <person name="Sorokin D.Y."/>
            <person name="Lucker S."/>
            <person name="Vejmelkova D."/>
            <person name="Kostrikina N.A."/>
            <person name="Kleerebezem R."/>
            <person name="Rijpstra W.I."/>
            <person name="Damste J.S."/>
            <person name="Le Paslier D."/>
            <person name="Muyzer G."/>
            <person name="Wagner M."/>
            <person name="van Loosdrecht M.C."/>
            <person name="Daims H."/>
        </authorList>
    </citation>
    <scope>NUCLEOTIDE SEQUENCE [LARGE SCALE GENOMIC DNA]</scope>
    <source>
        <strain evidence="2">none</strain>
    </source>
</reference>
<accession>I4EM90</accession>
<organism evidence="1 2">
    <name type="scientific">Nitrolancea hollandica Lb</name>
    <dbReference type="NCBI Taxonomy" id="1129897"/>
    <lineage>
        <taxon>Bacteria</taxon>
        <taxon>Pseudomonadati</taxon>
        <taxon>Thermomicrobiota</taxon>
        <taxon>Thermomicrobia</taxon>
        <taxon>Sphaerobacterales</taxon>
        <taxon>Sphaerobacterineae</taxon>
        <taxon>Sphaerobacteraceae</taxon>
        <taxon>Nitrolancea</taxon>
    </lineage>
</organism>
<keyword evidence="2" id="KW-1185">Reference proteome</keyword>
<name>I4EM90_9BACT</name>
<evidence type="ECO:0000313" key="2">
    <source>
        <dbReference type="Proteomes" id="UP000004221"/>
    </source>
</evidence>
<dbReference type="OrthoDB" id="164865at2"/>
<gene>
    <name evidence="1" type="ORF">NITHO_5740001</name>
</gene>
<dbReference type="Proteomes" id="UP000004221">
    <property type="component" value="Unassembled WGS sequence"/>
</dbReference>
<dbReference type="AlphaFoldDB" id="I4EM90"/>
<dbReference type="RefSeq" id="WP_008481006.1">
    <property type="nucleotide sequence ID" value="NZ_CAGS01000528.1"/>
</dbReference>